<evidence type="ECO:0000259" key="2">
    <source>
        <dbReference type="Pfam" id="PF11127"/>
    </source>
</evidence>
<feature type="transmembrane region" description="Helical" evidence="1">
    <location>
        <begin position="12"/>
        <end position="28"/>
    </location>
</feature>
<name>A0A3A8AK85_9HYPH</name>
<dbReference type="Pfam" id="PF11127">
    <property type="entry name" value="YgaP-like_TM"/>
    <property type="match status" value="1"/>
</dbReference>
<accession>A0A3A8AK85</accession>
<keyword evidence="4" id="KW-1185">Reference proteome</keyword>
<dbReference type="InterPro" id="IPR021309">
    <property type="entry name" value="YgaP-like_TM"/>
</dbReference>
<evidence type="ECO:0000256" key="1">
    <source>
        <dbReference type="SAM" id="Phobius"/>
    </source>
</evidence>
<protein>
    <submittedName>
        <fullName evidence="3">DUF2892 domain-containing protein</fullName>
    </submittedName>
</protein>
<dbReference type="EMBL" id="QFWV02000008">
    <property type="protein sequence ID" value="RKF06141.1"/>
    <property type="molecule type" value="Genomic_DNA"/>
</dbReference>
<keyword evidence="1" id="KW-0812">Transmembrane</keyword>
<comment type="caution">
    <text evidence="3">The sequence shown here is derived from an EMBL/GenBank/DDBJ whole genome shotgun (WGS) entry which is preliminary data.</text>
</comment>
<dbReference type="Proteomes" id="UP000246132">
    <property type="component" value="Unassembled WGS sequence"/>
</dbReference>
<proteinExistence type="predicted"/>
<gene>
    <name evidence="3" type="ORF">DEM25_015015</name>
</gene>
<feature type="transmembrane region" description="Helical" evidence="1">
    <location>
        <begin position="34"/>
        <end position="59"/>
    </location>
</feature>
<reference evidence="3 4" key="1">
    <citation type="journal article" date="2018" name="Int. J. Syst. Bacteriol.">
        <title>Oceaniradius stylonemae gen. nov., sp. nov., isolated from a red alga, Stylonema cornu-cervi.</title>
        <authorList>
            <person name="Jeong S."/>
        </authorList>
    </citation>
    <scope>NUCLEOTIDE SEQUENCE [LARGE SCALE GENOMIC DNA]</scope>
    <source>
        <strain evidence="3 4">StC1</strain>
    </source>
</reference>
<evidence type="ECO:0000313" key="4">
    <source>
        <dbReference type="Proteomes" id="UP000246132"/>
    </source>
</evidence>
<keyword evidence="1" id="KW-1133">Transmembrane helix</keyword>
<dbReference type="AlphaFoldDB" id="A0A3A8AK85"/>
<organism evidence="3 4">
    <name type="scientific">Oceaniradius stylonematis</name>
    <dbReference type="NCBI Taxonomy" id="2184161"/>
    <lineage>
        <taxon>Bacteria</taxon>
        <taxon>Pseudomonadati</taxon>
        <taxon>Pseudomonadota</taxon>
        <taxon>Alphaproteobacteria</taxon>
        <taxon>Hyphomicrobiales</taxon>
        <taxon>Ahrensiaceae</taxon>
        <taxon>Oceaniradius</taxon>
    </lineage>
</organism>
<dbReference type="RefSeq" id="WP_109768248.1">
    <property type="nucleotide sequence ID" value="NZ_CP159474.1"/>
</dbReference>
<evidence type="ECO:0000313" key="3">
    <source>
        <dbReference type="EMBL" id="RKF06141.1"/>
    </source>
</evidence>
<feature type="domain" description="Inner membrane protein YgaP-like transmembrane" evidence="2">
    <location>
        <begin position="4"/>
        <end position="65"/>
    </location>
</feature>
<dbReference type="OrthoDB" id="9804804at2"/>
<sequence length="69" mass="7363">MFDVNVGSTDRMIRIVAGAVLLALFFFVELGAWGWIVALVGVVMLATGIMSRCALYSLLGINTRGDKAA</sequence>
<keyword evidence="1" id="KW-0472">Membrane</keyword>